<keyword evidence="5" id="KW-1185">Reference proteome</keyword>
<dbReference type="Gene3D" id="3.40.50.360">
    <property type="match status" value="1"/>
</dbReference>
<evidence type="ECO:0000256" key="1">
    <source>
        <dbReference type="ARBA" id="ARBA00006252"/>
    </source>
</evidence>
<dbReference type="GO" id="GO:0005829">
    <property type="term" value="C:cytosol"/>
    <property type="evidence" value="ECO:0007669"/>
    <property type="project" value="TreeGrafter"/>
</dbReference>
<dbReference type="KEGG" id="aoi:AORI_0944"/>
<name>R4SYH7_9PSEU</name>
<dbReference type="AlphaFoldDB" id="R4SYH7"/>
<dbReference type="EMBL" id="CP003410">
    <property type="protein sequence ID" value="AGM03533.1"/>
    <property type="molecule type" value="Genomic_DNA"/>
</dbReference>
<protein>
    <submittedName>
        <fullName evidence="4">NAD(P)H dehydrogenase (Quinone)</fullName>
    </submittedName>
</protein>
<dbReference type="Pfam" id="PF02525">
    <property type="entry name" value="Flavodoxin_2"/>
    <property type="match status" value="1"/>
</dbReference>
<sequence length="274" mass="29745">MLSIGPLVSAPGPRDGGTMNVLWIFAHPEPRSLGGSLRDEGVRTLRAQGANVRESDLYAMKWKPVVDADDFGRAASADRLIVGSTSKDAFRTGELGEDIRAEHEKLAWADTVIFQFPLWWYGMPAILKGWFDRVFVKGFAYGVQRPDGRTARYGEGALAGKRAMVVLTAGAPEATIGPRGVNGEIGDLLFPLQHGTLWYAGMSVLPPLTICGADRVSPARYEAAAESLRERLRTLSTQDPIPFRRQNGGDYDGDLVLREDLAPGRSGIGVHLIG</sequence>
<dbReference type="PANTHER" id="PTHR10204">
    <property type="entry name" value="NAD P H OXIDOREDUCTASE-RELATED"/>
    <property type="match status" value="1"/>
</dbReference>
<feature type="domain" description="Flavodoxin-like fold" evidence="3">
    <location>
        <begin position="19"/>
        <end position="231"/>
    </location>
</feature>
<dbReference type="PANTHER" id="PTHR10204:SF34">
    <property type="entry name" value="NAD(P)H DEHYDROGENASE [QUINONE] 1 ISOFORM 1"/>
    <property type="match status" value="1"/>
</dbReference>
<evidence type="ECO:0000313" key="5">
    <source>
        <dbReference type="Proteomes" id="UP000013968"/>
    </source>
</evidence>
<proteinExistence type="inferred from homology"/>
<accession>R4SYH7</accession>
<evidence type="ECO:0000313" key="4">
    <source>
        <dbReference type="EMBL" id="AGM03533.1"/>
    </source>
</evidence>
<dbReference type="GO" id="GO:0003955">
    <property type="term" value="F:NAD(P)H dehydrogenase (quinone) activity"/>
    <property type="evidence" value="ECO:0007669"/>
    <property type="project" value="TreeGrafter"/>
</dbReference>
<evidence type="ECO:0000256" key="2">
    <source>
        <dbReference type="ARBA" id="ARBA00023002"/>
    </source>
</evidence>
<gene>
    <name evidence="4" type="ORF">AORI_0944</name>
</gene>
<reference evidence="4 5" key="1">
    <citation type="journal article" date="2013" name="BMC Genomics">
        <title>ContigScape: a Cytoscape plugin facilitating microbial genome gap closing.</title>
        <authorList>
            <person name="Tang B."/>
            <person name="Wang Q."/>
            <person name="Yang M."/>
            <person name="Xie F."/>
            <person name="Zhu Y."/>
            <person name="Zhuo Y."/>
            <person name="Wang S."/>
            <person name="Gao H."/>
            <person name="Ding X."/>
            <person name="Zhang L."/>
            <person name="Zhao G."/>
            <person name="Zheng H."/>
        </authorList>
    </citation>
    <scope>NUCLEOTIDE SEQUENCE [LARGE SCALE GENOMIC DNA]</scope>
    <source>
        <strain evidence="4 5">HCCB10007</strain>
    </source>
</reference>
<dbReference type="InterPro" id="IPR029039">
    <property type="entry name" value="Flavoprotein-like_sf"/>
</dbReference>
<dbReference type="HOGENOM" id="CLU_058643_2_1_11"/>
<dbReference type="PATRIC" id="fig|1156913.3.peg.967"/>
<dbReference type="InterPro" id="IPR003680">
    <property type="entry name" value="Flavodoxin_fold"/>
</dbReference>
<dbReference type="SUPFAM" id="SSF52218">
    <property type="entry name" value="Flavoproteins"/>
    <property type="match status" value="1"/>
</dbReference>
<dbReference type="InterPro" id="IPR051545">
    <property type="entry name" value="NAD(P)H_dehydrogenase_qn"/>
</dbReference>
<organism evidence="4 5">
    <name type="scientific">Amycolatopsis keratiniphila</name>
    <dbReference type="NCBI Taxonomy" id="129921"/>
    <lineage>
        <taxon>Bacteria</taxon>
        <taxon>Bacillati</taxon>
        <taxon>Actinomycetota</taxon>
        <taxon>Actinomycetes</taxon>
        <taxon>Pseudonocardiales</taxon>
        <taxon>Pseudonocardiaceae</taxon>
        <taxon>Amycolatopsis</taxon>
        <taxon>Amycolatopsis japonica group</taxon>
    </lineage>
</organism>
<comment type="similarity">
    <text evidence="1">Belongs to the NAD(P)H dehydrogenase (quinone) family.</text>
</comment>
<dbReference type="Proteomes" id="UP000013968">
    <property type="component" value="Chromosome"/>
</dbReference>
<keyword evidence="2" id="KW-0560">Oxidoreductase</keyword>
<evidence type="ECO:0000259" key="3">
    <source>
        <dbReference type="Pfam" id="PF02525"/>
    </source>
</evidence>